<evidence type="ECO:0000256" key="3">
    <source>
        <dbReference type="ARBA" id="ARBA00022527"/>
    </source>
</evidence>
<feature type="domain" description="Bulb-type lectin" evidence="15">
    <location>
        <begin position="25"/>
        <end position="147"/>
    </location>
</feature>
<evidence type="ECO:0000256" key="1">
    <source>
        <dbReference type="ARBA" id="ARBA00004251"/>
    </source>
</evidence>
<dbReference type="PROSITE" id="PS50927">
    <property type="entry name" value="BULB_LECTIN"/>
    <property type="match status" value="1"/>
</dbReference>
<dbReference type="Gene3D" id="3.50.4.10">
    <property type="entry name" value="Hepatocyte Growth Factor"/>
    <property type="match status" value="1"/>
</dbReference>
<keyword evidence="2" id="KW-1003">Cell membrane</keyword>
<evidence type="ECO:0000256" key="13">
    <source>
        <dbReference type="SAM" id="SignalP"/>
    </source>
</evidence>
<evidence type="ECO:0000256" key="11">
    <source>
        <dbReference type="PIRNR" id="PIRNR000641"/>
    </source>
</evidence>
<sequence>MESFKVLVVCTLLILFYFIPICNTLNSIDQGQSLKENETLVSEDGAFEAGFFNFGDSNRQYFGIWYKDISPRTIVWVANRDTPIENSSGVLNVTDGGNLVILAGTGPPIWSSNSTSRTAKKPFLQLLDTASLVVKDGRNSPQNLILWQSFDIPGDTFLPGMKLRANMASGNYTSLICWRDTQDPAMGLYAYRIDPHGYPQMVITKGGTLIYRVGSWNGNMLSGVPSESLYKTFNSSFELNDQEVSYGYEPFNKSIVSRYMVTTSGQIQRFILDQTKTWQLFFAGPVDQCDNYAFCGSNSNCDVSNSPQCDCLQGFAPKSQEKWSAQNWSGGCVRNVNLSCDSRDGFLKFSGMKIPDTSKSWYNRSMSLEDCKSFCLKNCSCTACANLDVRHSGSGCLLWFNDIVDVRKQTSGGQDLYIRVAASELDNNKGLSKKQLAGILVGCSLFIIVMVILGIVMHRKNKLKKSNMNQQISWKNHSIDKEKEDIDIPLYDLSTIAIATSHFSINKKLGEGGFGPVYKGTLTNGQEIAVKRLSHSSGQGTNEFINEVKLIANLQHRNLVKLLGCCIHGDERLLIYEFMPNRSLDCFIFDQAKRSLLHWDQRFQIIRGIARGLLYLHQDSRLRIIHRDLKTSNILLDQNMNSKISDFGLARTFGGDQVVGKTKRIVGTYGYISPEYAARGNFSVKSDVFSFGVIVLETISGHKNREYFDDNDLNLLGHAWRLWCEERPLELIDESVADSVAVAEPEVLRCIHIGLLCVQERPEDRPDMSAIVLMLNGEKPLARPREPAFYPHQFCSSTGNCAVNSANEISITLLDAR</sequence>
<protein>
    <recommendedName>
        <fullName evidence="11">Receptor-like serine/threonine-protein kinase</fullName>
        <ecNumber evidence="11">2.7.11.1</ecNumber>
    </recommendedName>
</protein>
<dbReference type="Pfam" id="PF07714">
    <property type="entry name" value="PK_Tyr_Ser-Thr"/>
    <property type="match status" value="1"/>
</dbReference>
<evidence type="ECO:0000259" key="16">
    <source>
        <dbReference type="PROSITE" id="PS50948"/>
    </source>
</evidence>
<evidence type="ECO:0000256" key="10">
    <source>
        <dbReference type="ARBA" id="ARBA00023180"/>
    </source>
</evidence>
<evidence type="ECO:0000256" key="7">
    <source>
        <dbReference type="ARBA" id="ARBA00022777"/>
    </source>
</evidence>
<evidence type="ECO:0000256" key="6">
    <source>
        <dbReference type="ARBA" id="ARBA00022741"/>
    </source>
</evidence>
<feature type="chain" id="PRO_5046866601" description="Receptor-like serine/threonine-protein kinase" evidence="13">
    <location>
        <begin position="25"/>
        <end position="817"/>
    </location>
</feature>
<dbReference type="InterPro" id="IPR008271">
    <property type="entry name" value="Ser/Thr_kinase_AS"/>
</dbReference>
<keyword evidence="10" id="KW-0325">Glycoprotein</keyword>
<dbReference type="EC" id="2.7.11.1" evidence="11"/>
<dbReference type="InterPro" id="IPR036426">
    <property type="entry name" value="Bulb-type_lectin_dom_sf"/>
</dbReference>
<keyword evidence="8 11" id="KW-0067">ATP-binding</keyword>
<dbReference type="InterPro" id="IPR001245">
    <property type="entry name" value="Ser-Thr/Tyr_kinase_cat_dom"/>
</dbReference>
<dbReference type="PANTHER" id="PTHR27002">
    <property type="entry name" value="RECEPTOR-LIKE SERINE/THREONINE-PROTEIN KINASE SD1-8"/>
    <property type="match status" value="1"/>
</dbReference>
<keyword evidence="3 11" id="KW-0723">Serine/threonine-protein kinase</keyword>
<organism evidence="17 18">
    <name type="scientific">Stylosanthes scabra</name>
    <dbReference type="NCBI Taxonomy" id="79078"/>
    <lineage>
        <taxon>Eukaryota</taxon>
        <taxon>Viridiplantae</taxon>
        <taxon>Streptophyta</taxon>
        <taxon>Embryophyta</taxon>
        <taxon>Tracheophyta</taxon>
        <taxon>Spermatophyta</taxon>
        <taxon>Magnoliopsida</taxon>
        <taxon>eudicotyledons</taxon>
        <taxon>Gunneridae</taxon>
        <taxon>Pentapetalae</taxon>
        <taxon>rosids</taxon>
        <taxon>fabids</taxon>
        <taxon>Fabales</taxon>
        <taxon>Fabaceae</taxon>
        <taxon>Papilionoideae</taxon>
        <taxon>50 kb inversion clade</taxon>
        <taxon>dalbergioids sensu lato</taxon>
        <taxon>Dalbergieae</taxon>
        <taxon>Pterocarpus clade</taxon>
        <taxon>Stylosanthes</taxon>
    </lineage>
</organism>
<comment type="subcellular location">
    <subcellularLocation>
        <location evidence="1">Cell membrane</location>
        <topology evidence="1">Single-pass type I membrane protein</topology>
    </subcellularLocation>
</comment>
<keyword evidence="7 11" id="KW-0418">Kinase</keyword>
<dbReference type="InterPro" id="IPR011009">
    <property type="entry name" value="Kinase-like_dom_sf"/>
</dbReference>
<evidence type="ECO:0000259" key="15">
    <source>
        <dbReference type="PROSITE" id="PS50927"/>
    </source>
</evidence>
<dbReference type="Gene3D" id="1.10.510.10">
    <property type="entry name" value="Transferase(Phosphotransferase) domain 1"/>
    <property type="match status" value="1"/>
</dbReference>
<evidence type="ECO:0000256" key="9">
    <source>
        <dbReference type="ARBA" id="ARBA00023157"/>
    </source>
</evidence>
<keyword evidence="9" id="KW-1015">Disulfide bond</keyword>
<evidence type="ECO:0000259" key="14">
    <source>
        <dbReference type="PROSITE" id="PS50011"/>
    </source>
</evidence>
<feature type="signal peptide" evidence="13">
    <location>
        <begin position="1"/>
        <end position="24"/>
    </location>
</feature>
<name>A0ABU6V1N8_9FABA</name>
<dbReference type="InterPro" id="IPR000719">
    <property type="entry name" value="Prot_kinase_dom"/>
</dbReference>
<dbReference type="InterPro" id="IPR000858">
    <property type="entry name" value="S_locus_glycoprot_dom"/>
</dbReference>
<dbReference type="InterPro" id="IPR024171">
    <property type="entry name" value="SRK-like_kinase"/>
</dbReference>
<keyword evidence="4 11" id="KW-0808">Transferase</keyword>
<dbReference type="SMART" id="SM00108">
    <property type="entry name" value="B_lectin"/>
    <property type="match status" value="1"/>
</dbReference>
<keyword evidence="12" id="KW-0812">Transmembrane</keyword>
<evidence type="ECO:0000313" key="18">
    <source>
        <dbReference type="Proteomes" id="UP001341840"/>
    </source>
</evidence>
<evidence type="ECO:0000256" key="2">
    <source>
        <dbReference type="ARBA" id="ARBA00022475"/>
    </source>
</evidence>
<evidence type="ECO:0000256" key="8">
    <source>
        <dbReference type="ARBA" id="ARBA00022840"/>
    </source>
</evidence>
<evidence type="ECO:0000313" key="17">
    <source>
        <dbReference type="EMBL" id="MED6167536.1"/>
    </source>
</evidence>
<comment type="caution">
    <text evidence="17">The sequence shown here is derived from an EMBL/GenBank/DDBJ whole genome shotgun (WGS) entry which is preliminary data.</text>
</comment>
<evidence type="ECO:0000256" key="12">
    <source>
        <dbReference type="SAM" id="Phobius"/>
    </source>
</evidence>
<dbReference type="SMART" id="SM00473">
    <property type="entry name" value="PAN_AP"/>
    <property type="match status" value="1"/>
</dbReference>
<reference evidence="17 18" key="1">
    <citation type="journal article" date="2023" name="Plants (Basel)">
        <title>Bridging the Gap: Combining Genomics and Transcriptomics Approaches to Understand Stylosanthes scabra, an Orphan Legume from the Brazilian Caatinga.</title>
        <authorList>
            <person name="Ferreira-Neto J.R.C."/>
            <person name="da Silva M.D."/>
            <person name="Binneck E."/>
            <person name="de Melo N.F."/>
            <person name="da Silva R.H."/>
            <person name="de Melo A.L.T.M."/>
            <person name="Pandolfi V."/>
            <person name="Bustamante F.O."/>
            <person name="Brasileiro-Vidal A.C."/>
            <person name="Benko-Iseppon A.M."/>
        </authorList>
    </citation>
    <scope>NUCLEOTIDE SEQUENCE [LARGE SCALE GENOMIC DNA]</scope>
    <source>
        <tissue evidence="17">Leaves</tissue>
    </source>
</reference>
<dbReference type="Gene3D" id="2.90.10.10">
    <property type="entry name" value="Bulb-type lectin domain"/>
    <property type="match status" value="1"/>
</dbReference>
<dbReference type="PROSITE" id="PS50011">
    <property type="entry name" value="PROTEIN_KINASE_DOM"/>
    <property type="match status" value="1"/>
</dbReference>
<dbReference type="EMBL" id="JASCZI010151041">
    <property type="protein sequence ID" value="MED6167536.1"/>
    <property type="molecule type" value="Genomic_DNA"/>
</dbReference>
<dbReference type="PANTHER" id="PTHR27002:SF880">
    <property type="entry name" value="RECEPTOR-LIKE SERINE_THREONINE-PROTEIN KINASE"/>
    <property type="match status" value="1"/>
</dbReference>
<keyword evidence="18" id="KW-1185">Reference proteome</keyword>
<comment type="catalytic activity">
    <reaction evidence="11">
        <text>L-threonyl-[protein] + ATP = O-phospho-L-threonyl-[protein] + ADP + H(+)</text>
        <dbReference type="Rhea" id="RHEA:46608"/>
        <dbReference type="Rhea" id="RHEA-COMP:11060"/>
        <dbReference type="Rhea" id="RHEA-COMP:11605"/>
        <dbReference type="ChEBI" id="CHEBI:15378"/>
        <dbReference type="ChEBI" id="CHEBI:30013"/>
        <dbReference type="ChEBI" id="CHEBI:30616"/>
        <dbReference type="ChEBI" id="CHEBI:61977"/>
        <dbReference type="ChEBI" id="CHEBI:456216"/>
        <dbReference type="EC" id="2.7.11.1"/>
    </reaction>
</comment>
<keyword evidence="12" id="KW-0472">Membrane</keyword>
<dbReference type="SUPFAM" id="SSF56112">
    <property type="entry name" value="Protein kinase-like (PK-like)"/>
    <property type="match status" value="1"/>
</dbReference>
<dbReference type="CDD" id="cd01098">
    <property type="entry name" value="PAN_AP_plant"/>
    <property type="match status" value="1"/>
</dbReference>
<dbReference type="Pfam" id="PF08276">
    <property type="entry name" value="PAN_2"/>
    <property type="match status" value="1"/>
</dbReference>
<dbReference type="PIRSF" id="PIRSF000641">
    <property type="entry name" value="SRK"/>
    <property type="match status" value="1"/>
</dbReference>
<evidence type="ECO:0000256" key="4">
    <source>
        <dbReference type="ARBA" id="ARBA00022679"/>
    </source>
</evidence>
<evidence type="ECO:0000256" key="5">
    <source>
        <dbReference type="ARBA" id="ARBA00022729"/>
    </source>
</evidence>
<keyword evidence="12" id="KW-1133">Transmembrane helix</keyword>
<dbReference type="Pfam" id="PF01453">
    <property type="entry name" value="B_lectin"/>
    <property type="match status" value="1"/>
</dbReference>
<feature type="domain" description="Apple" evidence="16">
    <location>
        <begin position="340"/>
        <end position="421"/>
    </location>
</feature>
<dbReference type="CDD" id="cd00028">
    <property type="entry name" value="B_lectin"/>
    <property type="match status" value="1"/>
</dbReference>
<dbReference type="SMART" id="SM00220">
    <property type="entry name" value="S_TKc"/>
    <property type="match status" value="1"/>
</dbReference>
<dbReference type="SUPFAM" id="SSF51110">
    <property type="entry name" value="alpha-D-mannose-specific plant lectins"/>
    <property type="match status" value="1"/>
</dbReference>
<dbReference type="PROSITE" id="PS50948">
    <property type="entry name" value="PAN"/>
    <property type="match status" value="1"/>
</dbReference>
<comment type="similarity">
    <text evidence="11">Belongs to the protein kinase superfamily. Ser/Thr protein kinase family.</text>
</comment>
<dbReference type="InterPro" id="IPR003609">
    <property type="entry name" value="Pan_app"/>
</dbReference>
<gene>
    <name evidence="17" type="ORF">PIB30_003508</name>
</gene>
<dbReference type="Gene3D" id="3.30.200.20">
    <property type="entry name" value="Phosphorylase Kinase, domain 1"/>
    <property type="match status" value="1"/>
</dbReference>
<proteinExistence type="inferred from homology"/>
<keyword evidence="5 13" id="KW-0732">Signal</keyword>
<keyword evidence="6 11" id="KW-0547">Nucleotide-binding</keyword>
<accession>A0ABU6V1N8</accession>
<feature type="transmembrane region" description="Helical" evidence="12">
    <location>
        <begin position="436"/>
        <end position="456"/>
    </location>
</feature>
<feature type="domain" description="Protein kinase" evidence="14">
    <location>
        <begin position="503"/>
        <end position="789"/>
    </location>
</feature>
<comment type="catalytic activity">
    <reaction evidence="11">
        <text>L-seryl-[protein] + ATP = O-phospho-L-seryl-[protein] + ADP + H(+)</text>
        <dbReference type="Rhea" id="RHEA:17989"/>
        <dbReference type="Rhea" id="RHEA-COMP:9863"/>
        <dbReference type="Rhea" id="RHEA-COMP:11604"/>
        <dbReference type="ChEBI" id="CHEBI:15378"/>
        <dbReference type="ChEBI" id="CHEBI:29999"/>
        <dbReference type="ChEBI" id="CHEBI:30616"/>
        <dbReference type="ChEBI" id="CHEBI:83421"/>
        <dbReference type="ChEBI" id="CHEBI:456216"/>
        <dbReference type="EC" id="2.7.11.1"/>
    </reaction>
</comment>
<dbReference type="InterPro" id="IPR001480">
    <property type="entry name" value="Bulb-type_lectin_dom"/>
</dbReference>
<dbReference type="Pfam" id="PF00954">
    <property type="entry name" value="S_locus_glycop"/>
    <property type="match status" value="1"/>
</dbReference>
<dbReference type="Proteomes" id="UP001341840">
    <property type="component" value="Unassembled WGS sequence"/>
</dbReference>
<dbReference type="PROSITE" id="PS00108">
    <property type="entry name" value="PROTEIN_KINASE_ST"/>
    <property type="match status" value="1"/>
</dbReference>
<dbReference type="CDD" id="cd14066">
    <property type="entry name" value="STKc_IRAK"/>
    <property type="match status" value="1"/>
</dbReference>